<keyword evidence="3" id="KW-1185">Reference proteome</keyword>
<dbReference type="EMBL" id="MU004242">
    <property type="protein sequence ID" value="KAF2664460.1"/>
    <property type="molecule type" value="Genomic_DNA"/>
</dbReference>
<evidence type="ECO:0000256" key="1">
    <source>
        <dbReference type="SAM" id="MobiDB-lite"/>
    </source>
</evidence>
<dbReference type="Proteomes" id="UP000799302">
    <property type="component" value="Unassembled WGS sequence"/>
</dbReference>
<dbReference type="AlphaFoldDB" id="A0A6A6TXK9"/>
<accession>A0A6A6TXK9</accession>
<feature type="compositionally biased region" description="Low complexity" evidence="1">
    <location>
        <begin position="177"/>
        <end position="188"/>
    </location>
</feature>
<gene>
    <name evidence="2" type="ORF">BT63DRAFT_417823</name>
</gene>
<evidence type="ECO:0000313" key="3">
    <source>
        <dbReference type="Proteomes" id="UP000799302"/>
    </source>
</evidence>
<feature type="region of interest" description="Disordered" evidence="1">
    <location>
        <begin position="166"/>
        <end position="221"/>
    </location>
</feature>
<reference evidence="2" key="1">
    <citation type="journal article" date="2020" name="Stud. Mycol.">
        <title>101 Dothideomycetes genomes: a test case for predicting lifestyles and emergence of pathogens.</title>
        <authorList>
            <person name="Haridas S."/>
            <person name="Albert R."/>
            <person name="Binder M."/>
            <person name="Bloem J."/>
            <person name="Labutti K."/>
            <person name="Salamov A."/>
            <person name="Andreopoulos B."/>
            <person name="Baker S."/>
            <person name="Barry K."/>
            <person name="Bills G."/>
            <person name="Bluhm B."/>
            <person name="Cannon C."/>
            <person name="Castanera R."/>
            <person name="Culley D."/>
            <person name="Daum C."/>
            <person name="Ezra D."/>
            <person name="Gonzalez J."/>
            <person name="Henrissat B."/>
            <person name="Kuo A."/>
            <person name="Liang C."/>
            <person name="Lipzen A."/>
            <person name="Lutzoni F."/>
            <person name="Magnuson J."/>
            <person name="Mondo S."/>
            <person name="Nolan M."/>
            <person name="Ohm R."/>
            <person name="Pangilinan J."/>
            <person name="Park H.-J."/>
            <person name="Ramirez L."/>
            <person name="Alfaro M."/>
            <person name="Sun H."/>
            <person name="Tritt A."/>
            <person name="Yoshinaga Y."/>
            <person name="Zwiers L.-H."/>
            <person name="Turgeon B."/>
            <person name="Goodwin S."/>
            <person name="Spatafora J."/>
            <person name="Crous P."/>
            <person name="Grigoriev I."/>
        </authorList>
    </citation>
    <scope>NUCLEOTIDE SEQUENCE</scope>
    <source>
        <strain evidence="2">CBS 115976</strain>
    </source>
</reference>
<protein>
    <submittedName>
        <fullName evidence="2">Uncharacterized protein</fullName>
    </submittedName>
</protein>
<evidence type="ECO:0000313" key="2">
    <source>
        <dbReference type="EMBL" id="KAF2664460.1"/>
    </source>
</evidence>
<organism evidence="2 3">
    <name type="scientific">Microthyrium microscopicum</name>
    <dbReference type="NCBI Taxonomy" id="703497"/>
    <lineage>
        <taxon>Eukaryota</taxon>
        <taxon>Fungi</taxon>
        <taxon>Dikarya</taxon>
        <taxon>Ascomycota</taxon>
        <taxon>Pezizomycotina</taxon>
        <taxon>Dothideomycetes</taxon>
        <taxon>Dothideomycetes incertae sedis</taxon>
        <taxon>Microthyriales</taxon>
        <taxon>Microthyriaceae</taxon>
        <taxon>Microthyrium</taxon>
    </lineage>
</organism>
<proteinExistence type="predicted"/>
<name>A0A6A6TXK9_9PEZI</name>
<sequence length="251" mass="28431">MSIEHEELYNYFDEDVFNKTAKSVKSLGYTMSQIMARYVRDTHKSLDQIQSQILVENWAVVYQTAVNFIESTAPIGGDEIPYRLNLVKIQAEQVHSIKKLNLNNSGRSYEENVERINQNLREAYEYLDKSVVFLTKLYSWPAAVPNKTKIVDMSERRATKSPVAVDVGDSEYNGDESAVSASVNSSWSPLEKEKSGNAPGHQGTKCRREVDGEEDDQSYNSEALCRPFKRQKIGGIDMNVLDWILGGEMKS</sequence>